<dbReference type="SUPFAM" id="SSF53850">
    <property type="entry name" value="Periplasmic binding protein-like II"/>
    <property type="match status" value="1"/>
</dbReference>
<proteinExistence type="inferred from homology"/>
<dbReference type="InterPro" id="IPR036390">
    <property type="entry name" value="WH_DNA-bd_sf"/>
</dbReference>
<dbReference type="KEGG" id="rgi:RGI145_01760"/>
<dbReference type="RefSeq" id="WP_075796982.1">
    <property type="nucleotide sequence ID" value="NZ_CP015583.1"/>
</dbReference>
<dbReference type="InterPro" id="IPR005119">
    <property type="entry name" value="LysR_subst-bd"/>
</dbReference>
<dbReference type="InterPro" id="IPR036388">
    <property type="entry name" value="WH-like_DNA-bd_sf"/>
</dbReference>
<feature type="domain" description="HTH lysR-type" evidence="5">
    <location>
        <begin position="4"/>
        <end position="61"/>
    </location>
</feature>
<dbReference type="Pfam" id="PF00126">
    <property type="entry name" value="HTH_1"/>
    <property type="match status" value="1"/>
</dbReference>
<dbReference type="Gene3D" id="3.40.190.290">
    <property type="match status" value="1"/>
</dbReference>
<dbReference type="Pfam" id="PF03466">
    <property type="entry name" value="LysR_substrate"/>
    <property type="match status" value="1"/>
</dbReference>
<keyword evidence="2" id="KW-0805">Transcription regulation</keyword>
<dbReference type="EMBL" id="CP015583">
    <property type="protein sequence ID" value="APT56026.1"/>
    <property type="molecule type" value="Genomic_DNA"/>
</dbReference>
<name>A0A1L7AB68_9PROT</name>
<dbReference type="InterPro" id="IPR058163">
    <property type="entry name" value="LysR-type_TF_proteobact-type"/>
</dbReference>
<dbReference type="Proteomes" id="UP000185494">
    <property type="component" value="Chromosome 1"/>
</dbReference>
<evidence type="ECO:0000256" key="3">
    <source>
        <dbReference type="ARBA" id="ARBA00023125"/>
    </source>
</evidence>
<dbReference type="AlphaFoldDB" id="A0A1L7AB68"/>
<evidence type="ECO:0000256" key="4">
    <source>
        <dbReference type="ARBA" id="ARBA00023163"/>
    </source>
</evidence>
<accession>A0A1L7AB68</accession>
<gene>
    <name evidence="6" type="ORF">RGI145_01760</name>
</gene>
<evidence type="ECO:0000313" key="7">
    <source>
        <dbReference type="Proteomes" id="UP000185494"/>
    </source>
</evidence>
<comment type="similarity">
    <text evidence="1">Belongs to the LysR transcriptional regulatory family.</text>
</comment>
<sequence length="300" mass="33092">MTRPDLADLDAFAAVSRVRSFRRAAGLRGVSASSLSEAVRRLETVLGVRLLNRTTRSVTPTEAGERLLERLGPALGEVAAALDAVNSFRDSPAGTLRLNVPTVVARMVLPPLLDAFLRVHPGIRMEVVSDDNFIDVLAAGFDAGVRYDERLERDMIAVPIGPRVQRFVAAASPDYLAARGVPRHPRDLLGHDCIRHRFLSGVVAVWEFEKDGRVVKIAPEGRLVTGNADLEIFLAARGFGVVKLFEEYRAPHLASGALVPVLEDWSQRFSGPFLYYPERRHMPAPLRAFVDFLRQQPGKV</sequence>
<evidence type="ECO:0000256" key="2">
    <source>
        <dbReference type="ARBA" id="ARBA00023015"/>
    </source>
</evidence>
<dbReference type="eggNOG" id="COG0583">
    <property type="taxonomic scope" value="Bacteria"/>
</dbReference>
<protein>
    <submittedName>
        <fullName evidence="6">LysR family transcriptional regulator</fullName>
    </submittedName>
</protein>
<organism evidence="6 7">
    <name type="scientific">Roseomonas gilardii</name>
    <dbReference type="NCBI Taxonomy" id="257708"/>
    <lineage>
        <taxon>Bacteria</taxon>
        <taxon>Pseudomonadati</taxon>
        <taxon>Pseudomonadota</taxon>
        <taxon>Alphaproteobacteria</taxon>
        <taxon>Acetobacterales</taxon>
        <taxon>Roseomonadaceae</taxon>
        <taxon>Roseomonas</taxon>
    </lineage>
</organism>
<dbReference type="Gene3D" id="1.10.10.10">
    <property type="entry name" value="Winged helix-like DNA-binding domain superfamily/Winged helix DNA-binding domain"/>
    <property type="match status" value="1"/>
</dbReference>
<dbReference type="PANTHER" id="PTHR30537:SF5">
    <property type="entry name" value="HTH-TYPE TRANSCRIPTIONAL ACTIVATOR TTDR-RELATED"/>
    <property type="match status" value="1"/>
</dbReference>
<dbReference type="PROSITE" id="PS50931">
    <property type="entry name" value="HTH_LYSR"/>
    <property type="match status" value="1"/>
</dbReference>
<dbReference type="STRING" id="257708.RGI145_01760"/>
<dbReference type="InterPro" id="IPR000847">
    <property type="entry name" value="LysR_HTH_N"/>
</dbReference>
<dbReference type="SUPFAM" id="SSF46785">
    <property type="entry name" value="Winged helix' DNA-binding domain"/>
    <property type="match status" value="1"/>
</dbReference>
<keyword evidence="3" id="KW-0238">DNA-binding</keyword>
<evidence type="ECO:0000256" key="1">
    <source>
        <dbReference type="ARBA" id="ARBA00009437"/>
    </source>
</evidence>
<evidence type="ECO:0000259" key="5">
    <source>
        <dbReference type="PROSITE" id="PS50931"/>
    </source>
</evidence>
<reference evidence="6 7" key="1">
    <citation type="submission" date="2016-05" db="EMBL/GenBank/DDBJ databases">
        <title>Complete Genome and Methylome Analysis of Psychrotrophic Bacterial Isolates from Antarctic Lake Untersee.</title>
        <authorList>
            <person name="Fomenkov A."/>
            <person name="Akimov V.N."/>
            <person name="Vasilyeva L.V."/>
            <person name="Andersen D."/>
            <person name="Vincze T."/>
            <person name="Roberts R.J."/>
        </authorList>
    </citation>
    <scope>NUCLEOTIDE SEQUENCE [LARGE SCALE GENOMIC DNA]</scope>
    <source>
        <strain evidence="6 7">U14-5</strain>
    </source>
</reference>
<evidence type="ECO:0000313" key="6">
    <source>
        <dbReference type="EMBL" id="APT56026.1"/>
    </source>
</evidence>
<dbReference type="PANTHER" id="PTHR30537">
    <property type="entry name" value="HTH-TYPE TRANSCRIPTIONAL REGULATOR"/>
    <property type="match status" value="1"/>
</dbReference>
<dbReference type="CDD" id="cd08474">
    <property type="entry name" value="PBP2_CrgA_like_5"/>
    <property type="match status" value="1"/>
</dbReference>
<keyword evidence="4" id="KW-0804">Transcription</keyword>
<dbReference type="FunFam" id="1.10.10.10:FF:000001">
    <property type="entry name" value="LysR family transcriptional regulator"/>
    <property type="match status" value="1"/>
</dbReference>
<dbReference type="GO" id="GO:0003700">
    <property type="term" value="F:DNA-binding transcription factor activity"/>
    <property type="evidence" value="ECO:0007669"/>
    <property type="project" value="InterPro"/>
</dbReference>
<dbReference type="GO" id="GO:0003677">
    <property type="term" value="F:DNA binding"/>
    <property type="evidence" value="ECO:0007669"/>
    <property type="project" value="UniProtKB-KW"/>
</dbReference>